<gene>
    <name evidence="7" type="ORF">RSPPHO_00879</name>
</gene>
<evidence type="ECO:0000256" key="4">
    <source>
        <dbReference type="ARBA" id="ARBA00022825"/>
    </source>
</evidence>
<keyword evidence="5" id="KW-0732">Signal</keyword>
<dbReference type="CDD" id="cd10839">
    <property type="entry name" value="cpPDZ1_DegP-like"/>
    <property type="match status" value="1"/>
</dbReference>
<dbReference type="EMBL" id="HE663493">
    <property type="protein sequence ID" value="CCG07505.1"/>
    <property type="molecule type" value="Genomic_DNA"/>
</dbReference>
<evidence type="ECO:0000313" key="7">
    <source>
        <dbReference type="EMBL" id="CCG07505.1"/>
    </source>
</evidence>
<dbReference type="PANTHER" id="PTHR22939:SF129">
    <property type="entry name" value="SERINE PROTEASE HTRA2, MITOCHONDRIAL"/>
    <property type="match status" value="1"/>
</dbReference>
<evidence type="ECO:0000256" key="2">
    <source>
        <dbReference type="ARBA" id="ARBA00022670"/>
    </source>
</evidence>
<dbReference type="PANTHER" id="PTHR22939">
    <property type="entry name" value="SERINE PROTEASE FAMILY S1C HTRA-RELATED"/>
    <property type="match status" value="1"/>
</dbReference>
<evidence type="ECO:0000259" key="6">
    <source>
        <dbReference type="PROSITE" id="PS50106"/>
    </source>
</evidence>
<feature type="domain" description="PDZ" evidence="6">
    <location>
        <begin position="265"/>
        <end position="356"/>
    </location>
</feature>
<dbReference type="InterPro" id="IPR001940">
    <property type="entry name" value="Peptidase_S1C"/>
</dbReference>
<accession>H6SRH6</accession>
<sequence length="367" mass="37566">MEARMRSLRFSVSSLVLPAVLGLALSGAPAPAPAFEMGPDGVLTLAPMLDRVTPAVVNIAVRASVAAPTNPLFNDPVFRQFFGLPPGAEMPRKTVLSAGSGVIVDARQGLILTNRHVVENAQDISITLKDRRVVRARLLGSDAGTEIAVLQIEADGLTQVTFADSDRTRVGDLSVAIGNPFGLGQTVTTGVVSAKGRSGLIPDGYEDFIQTDAPINPGNSGGALVNSRGELIGINTAILSPGGGGNVGIGFAVPSNIARAVMDQIVKTGTVRRGHLGVVIQSVDPAIAEGLGLQRAEGVIVAEVAPGSPAERAGLQPGDVVVAVNGEASDSAEVLRRQIGLSPVGDTVTLSVLRNGRAVALKVRVSG</sequence>
<dbReference type="KEGG" id="rpm:RSPPHO_00879"/>
<keyword evidence="3" id="KW-0378">Hydrolase</keyword>
<keyword evidence="8" id="KW-1185">Reference proteome</keyword>
<feature type="chain" id="PRO_5003607211" evidence="5">
    <location>
        <begin position="35"/>
        <end position="367"/>
    </location>
</feature>
<dbReference type="Proteomes" id="UP000033220">
    <property type="component" value="Chromosome DSM 122"/>
</dbReference>
<keyword evidence="4" id="KW-0720">Serine protease</keyword>
<reference evidence="7 8" key="1">
    <citation type="submission" date="2012-02" db="EMBL/GenBank/DDBJ databases">
        <title>Shotgun genome sequence of Phaeospirillum photometricum DSM 122.</title>
        <authorList>
            <person name="Duquesne K."/>
            <person name="Sturgis J."/>
        </authorList>
    </citation>
    <scope>NUCLEOTIDE SEQUENCE [LARGE SCALE GENOMIC DNA]</scope>
    <source>
        <strain evidence="8">DSM122</strain>
    </source>
</reference>
<dbReference type="GO" id="GO:0004252">
    <property type="term" value="F:serine-type endopeptidase activity"/>
    <property type="evidence" value="ECO:0007669"/>
    <property type="project" value="InterPro"/>
</dbReference>
<protein>
    <submittedName>
        <fullName evidence="7">Peptidase</fullName>
    </submittedName>
</protein>
<organism evidence="7 8">
    <name type="scientific">Pararhodospirillum photometricum DSM 122</name>
    <dbReference type="NCBI Taxonomy" id="1150469"/>
    <lineage>
        <taxon>Bacteria</taxon>
        <taxon>Pseudomonadati</taxon>
        <taxon>Pseudomonadota</taxon>
        <taxon>Alphaproteobacteria</taxon>
        <taxon>Rhodospirillales</taxon>
        <taxon>Rhodospirillaceae</taxon>
        <taxon>Pararhodospirillum</taxon>
    </lineage>
</organism>
<keyword evidence="2" id="KW-0645">Protease</keyword>
<dbReference type="PRINTS" id="PR00834">
    <property type="entry name" value="PROTEASES2C"/>
</dbReference>
<dbReference type="InterPro" id="IPR036034">
    <property type="entry name" value="PDZ_sf"/>
</dbReference>
<dbReference type="HOGENOM" id="CLU_020120_1_2_5"/>
<dbReference type="Pfam" id="PF13180">
    <property type="entry name" value="PDZ_2"/>
    <property type="match status" value="1"/>
</dbReference>
<dbReference type="GO" id="GO:0006515">
    <property type="term" value="P:protein quality control for misfolded or incompletely synthesized proteins"/>
    <property type="evidence" value="ECO:0007669"/>
    <property type="project" value="TreeGrafter"/>
</dbReference>
<dbReference type="SUPFAM" id="SSF50494">
    <property type="entry name" value="Trypsin-like serine proteases"/>
    <property type="match status" value="1"/>
</dbReference>
<name>H6SRH6_PARPM</name>
<evidence type="ECO:0000256" key="3">
    <source>
        <dbReference type="ARBA" id="ARBA00022801"/>
    </source>
</evidence>
<dbReference type="Gene3D" id="2.30.42.10">
    <property type="match status" value="1"/>
</dbReference>
<dbReference type="PROSITE" id="PS50106">
    <property type="entry name" value="PDZ"/>
    <property type="match status" value="1"/>
</dbReference>
<evidence type="ECO:0000256" key="1">
    <source>
        <dbReference type="ARBA" id="ARBA00010541"/>
    </source>
</evidence>
<dbReference type="InterPro" id="IPR001478">
    <property type="entry name" value="PDZ"/>
</dbReference>
<dbReference type="SUPFAM" id="SSF50156">
    <property type="entry name" value="PDZ domain-like"/>
    <property type="match status" value="1"/>
</dbReference>
<dbReference type="AlphaFoldDB" id="H6SRH6"/>
<evidence type="ECO:0000313" key="8">
    <source>
        <dbReference type="Proteomes" id="UP000033220"/>
    </source>
</evidence>
<feature type="signal peptide" evidence="5">
    <location>
        <begin position="1"/>
        <end position="34"/>
    </location>
</feature>
<dbReference type="SMART" id="SM00228">
    <property type="entry name" value="PDZ"/>
    <property type="match status" value="1"/>
</dbReference>
<evidence type="ECO:0000256" key="5">
    <source>
        <dbReference type="SAM" id="SignalP"/>
    </source>
</evidence>
<dbReference type="Gene3D" id="2.40.10.120">
    <property type="match status" value="1"/>
</dbReference>
<dbReference type="STRING" id="1150469.RSPPHO_00879"/>
<comment type="similarity">
    <text evidence="1">Belongs to the peptidase S1C family.</text>
</comment>
<dbReference type="Pfam" id="PF13365">
    <property type="entry name" value="Trypsin_2"/>
    <property type="match status" value="1"/>
</dbReference>
<proteinExistence type="inferred from homology"/>
<dbReference type="GO" id="GO:0042597">
    <property type="term" value="C:periplasmic space"/>
    <property type="evidence" value="ECO:0007669"/>
    <property type="project" value="TreeGrafter"/>
</dbReference>
<dbReference type="InterPro" id="IPR009003">
    <property type="entry name" value="Peptidase_S1_PA"/>
</dbReference>
<dbReference type="eggNOG" id="COG0265">
    <property type="taxonomic scope" value="Bacteria"/>
</dbReference>
<dbReference type="PATRIC" id="fig|1150469.3.peg.1013"/>